<comment type="catalytic activity">
    <reaction evidence="8">
        <text>fluoride(in) = fluoride(out)</text>
        <dbReference type="Rhea" id="RHEA:76159"/>
        <dbReference type="ChEBI" id="CHEBI:17051"/>
    </reaction>
    <physiologicalReaction direction="left-to-right" evidence="8">
        <dbReference type="Rhea" id="RHEA:76160"/>
    </physiologicalReaction>
</comment>
<evidence type="ECO:0008006" key="13">
    <source>
        <dbReference type="Google" id="ProtNLM"/>
    </source>
</evidence>
<evidence type="ECO:0000256" key="7">
    <source>
        <dbReference type="ARBA" id="ARBA00035120"/>
    </source>
</evidence>
<feature type="transmembrane region" description="Helical" evidence="10">
    <location>
        <begin position="217"/>
        <end position="235"/>
    </location>
</feature>
<evidence type="ECO:0000256" key="3">
    <source>
        <dbReference type="ARBA" id="ARBA00022475"/>
    </source>
</evidence>
<feature type="transmembrane region" description="Helical" evidence="10">
    <location>
        <begin position="339"/>
        <end position="358"/>
    </location>
</feature>
<gene>
    <name evidence="11" type="ORF">HPP92_012116</name>
</gene>
<evidence type="ECO:0000313" key="11">
    <source>
        <dbReference type="EMBL" id="KAG0481258.1"/>
    </source>
</evidence>
<keyword evidence="6 10" id="KW-0472">Membrane</keyword>
<protein>
    <recommendedName>
        <fullName evidence="13">CrcB-like protein</fullName>
    </recommendedName>
</protein>
<name>A0A835R0D5_VANPL</name>
<dbReference type="InterPro" id="IPR003691">
    <property type="entry name" value="FluC"/>
</dbReference>
<evidence type="ECO:0000256" key="5">
    <source>
        <dbReference type="ARBA" id="ARBA00022989"/>
    </source>
</evidence>
<evidence type="ECO:0000313" key="12">
    <source>
        <dbReference type="Proteomes" id="UP000636800"/>
    </source>
</evidence>
<evidence type="ECO:0000256" key="2">
    <source>
        <dbReference type="ARBA" id="ARBA00004651"/>
    </source>
</evidence>
<feature type="transmembrane region" description="Helical" evidence="10">
    <location>
        <begin position="146"/>
        <end position="167"/>
    </location>
</feature>
<dbReference type="Pfam" id="PF02537">
    <property type="entry name" value="CRCB"/>
    <property type="match status" value="2"/>
</dbReference>
<dbReference type="GO" id="GO:0005886">
    <property type="term" value="C:plasma membrane"/>
    <property type="evidence" value="ECO:0007669"/>
    <property type="project" value="UniProtKB-SubCell"/>
</dbReference>
<feature type="transmembrane region" description="Helical" evidence="10">
    <location>
        <begin position="407"/>
        <end position="429"/>
    </location>
</feature>
<comment type="caution">
    <text evidence="11">The sequence shown here is derived from an EMBL/GenBank/DDBJ whole genome shotgun (WGS) entry which is preliminary data.</text>
</comment>
<dbReference type="EMBL" id="JADCNL010000005">
    <property type="protein sequence ID" value="KAG0481258.1"/>
    <property type="molecule type" value="Genomic_DNA"/>
</dbReference>
<keyword evidence="4 10" id="KW-0812">Transmembrane</keyword>
<reference evidence="11 12" key="1">
    <citation type="journal article" date="2020" name="Nat. Food">
        <title>A phased Vanilla planifolia genome enables genetic improvement of flavour and production.</title>
        <authorList>
            <person name="Hasing T."/>
            <person name="Tang H."/>
            <person name="Brym M."/>
            <person name="Khazi F."/>
            <person name="Huang T."/>
            <person name="Chambers A.H."/>
        </authorList>
    </citation>
    <scope>NUCLEOTIDE SEQUENCE [LARGE SCALE GENOMIC DNA]</scope>
    <source>
        <tissue evidence="11">Leaf</tissue>
    </source>
</reference>
<sequence>MNQSGQDSLSISSTGSHQRHSYSLPRDLGDRILESISLSRELTSQILGDVDSSVVAQAGGYGDRVVVGDFQDGLESSYGLDIKSDAILSRPSNAKVASLASPLEGDSSFILPDDLLSHLAEKNEVQSLQSMSGKDKHKRLPPKLDYIAYLVHFAVFGILGVFTRYLLQKLFGPNVLSLTKDDTPLYLDLPSNMLGSFLMGWFGIVLKGDLCHVSEHLAIGLTTGYLGSLTTFSGWNQKMLNLSSESHWTYAVAGIILGMFIVNECINVGVEFSGWLRRSFLKLTKDSEITQSTLNQLRMRTFKQHMIVMALMLATWCSFCVFSGLLVKQELERLADITTLWLGCLLGPVGVWVRWFLARLNGRGLGTNGSLQWLPIGTLLANFLAASLMAALSTISKAVNTTRCGLIISGVQFGFLGCMSTVSTFVAEVYAMRQSGHPGRAAAYATLTIFPSFMVLQWDS</sequence>
<dbReference type="GO" id="GO:1903425">
    <property type="term" value="F:fluoride transmembrane transporter activity"/>
    <property type="evidence" value="ECO:0007669"/>
    <property type="project" value="TreeGrafter"/>
</dbReference>
<feature type="transmembrane region" description="Helical" evidence="10">
    <location>
        <begin position="306"/>
        <end position="327"/>
    </location>
</feature>
<evidence type="ECO:0000256" key="6">
    <source>
        <dbReference type="ARBA" id="ARBA00023136"/>
    </source>
</evidence>
<feature type="transmembrane region" description="Helical" evidence="10">
    <location>
        <begin position="187"/>
        <end position="205"/>
    </location>
</feature>
<dbReference type="PANTHER" id="PTHR28259:SF1">
    <property type="entry name" value="FLUORIDE EXPORT PROTEIN 1-RELATED"/>
    <property type="match status" value="1"/>
</dbReference>
<keyword evidence="5 10" id="KW-1133">Transmembrane helix</keyword>
<dbReference type="Proteomes" id="UP000636800">
    <property type="component" value="Chromosome 5"/>
</dbReference>
<feature type="transmembrane region" description="Helical" evidence="10">
    <location>
        <begin position="247"/>
        <end position="270"/>
    </location>
</feature>
<comment type="similarity">
    <text evidence="7">Belongs to the fluoride channel Fluc/FEX (TC 1.A.43) family.</text>
</comment>
<evidence type="ECO:0000256" key="9">
    <source>
        <dbReference type="SAM" id="MobiDB-lite"/>
    </source>
</evidence>
<dbReference type="AlphaFoldDB" id="A0A835R0D5"/>
<feature type="region of interest" description="Disordered" evidence="9">
    <location>
        <begin position="1"/>
        <end position="23"/>
    </location>
</feature>
<dbReference type="PANTHER" id="PTHR28259">
    <property type="entry name" value="FLUORIDE EXPORT PROTEIN 1-RELATED"/>
    <property type="match status" value="1"/>
</dbReference>
<organism evidence="11 12">
    <name type="scientific">Vanilla planifolia</name>
    <name type="common">Vanilla</name>
    <dbReference type="NCBI Taxonomy" id="51239"/>
    <lineage>
        <taxon>Eukaryota</taxon>
        <taxon>Viridiplantae</taxon>
        <taxon>Streptophyta</taxon>
        <taxon>Embryophyta</taxon>
        <taxon>Tracheophyta</taxon>
        <taxon>Spermatophyta</taxon>
        <taxon>Magnoliopsida</taxon>
        <taxon>Liliopsida</taxon>
        <taxon>Asparagales</taxon>
        <taxon>Orchidaceae</taxon>
        <taxon>Vanilloideae</taxon>
        <taxon>Vanilleae</taxon>
        <taxon>Vanilla</taxon>
    </lineage>
</organism>
<evidence type="ECO:0000256" key="4">
    <source>
        <dbReference type="ARBA" id="ARBA00022692"/>
    </source>
</evidence>
<comment type="subcellular location">
    <subcellularLocation>
        <location evidence="2">Cell membrane</location>
        <topology evidence="2">Multi-pass membrane protein</topology>
    </subcellularLocation>
</comment>
<comment type="function">
    <text evidence="1">Fluoride channel required for the rapid expulsion of cytoplasmic fluoride.</text>
</comment>
<proteinExistence type="inferred from homology"/>
<feature type="compositionally biased region" description="Polar residues" evidence="9">
    <location>
        <begin position="1"/>
        <end position="16"/>
    </location>
</feature>
<keyword evidence="12" id="KW-1185">Reference proteome</keyword>
<feature type="transmembrane region" description="Helical" evidence="10">
    <location>
        <begin position="370"/>
        <end position="395"/>
    </location>
</feature>
<evidence type="ECO:0000256" key="8">
    <source>
        <dbReference type="ARBA" id="ARBA00035585"/>
    </source>
</evidence>
<keyword evidence="3" id="KW-1003">Cell membrane</keyword>
<feature type="transmembrane region" description="Helical" evidence="10">
    <location>
        <begin position="441"/>
        <end position="458"/>
    </location>
</feature>
<accession>A0A835R0D5</accession>
<evidence type="ECO:0000256" key="1">
    <source>
        <dbReference type="ARBA" id="ARBA00002598"/>
    </source>
</evidence>
<evidence type="ECO:0000256" key="10">
    <source>
        <dbReference type="SAM" id="Phobius"/>
    </source>
</evidence>